<keyword evidence="1" id="KW-0732">Signal</keyword>
<dbReference type="KEGG" id="aja:AJAP_10535"/>
<evidence type="ECO:0000313" key="3">
    <source>
        <dbReference type="Proteomes" id="UP000028492"/>
    </source>
</evidence>
<protein>
    <submittedName>
        <fullName evidence="2">Conserved putative secreted protein</fullName>
    </submittedName>
</protein>
<dbReference type="EMBL" id="CP008953">
    <property type="protein sequence ID" value="AIG75001.1"/>
    <property type="molecule type" value="Genomic_DNA"/>
</dbReference>
<name>A0A075URG5_9PSEU</name>
<feature type="chain" id="PRO_5038419122" evidence="1">
    <location>
        <begin position="22"/>
        <end position="152"/>
    </location>
</feature>
<dbReference type="STRING" id="208439.AJAP_10535"/>
<sequence length="152" mass="16137">MIRRLTMVTALALLLSGCALFIPEKKQAPAPTATMTGVGPVADAVRAARPEFLQVEVGENQDGLTAGVIVDAEVPFGYVVTGEVLRTVLVSVWKASDPKPAFVKFNPWSTYEGRKGAIKAQRAAEELGIDWSPSLAVGVNVPDYEIKKLAGG</sequence>
<feature type="signal peptide" evidence="1">
    <location>
        <begin position="1"/>
        <end position="21"/>
    </location>
</feature>
<dbReference type="RefSeq" id="WP_038510071.1">
    <property type="nucleotide sequence ID" value="NZ_CP008953.1"/>
</dbReference>
<reference evidence="2 3" key="1">
    <citation type="journal article" date="2014" name="J. Biotechnol.">
        <title>Complete genome sequence of the actinobacterium Amycolatopsis japonica MG417-CF17(T) (=DSM 44213T) producing (S,S)-N,N'-ethylenediaminedisuccinic acid.</title>
        <authorList>
            <person name="Stegmann E."/>
            <person name="Albersmeier A."/>
            <person name="Spohn M."/>
            <person name="Gert H."/>
            <person name="Weber T."/>
            <person name="Wohlleben W."/>
            <person name="Kalinowski J."/>
            <person name="Ruckert C."/>
        </authorList>
    </citation>
    <scope>NUCLEOTIDE SEQUENCE [LARGE SCALE GENOMIC DNA]</scope>
    <source>
        <strain evidence="3">MG417-CF17 (DSM 44213)</strain>
    </source>
</reference>
<dbReference type="AlphaFoldDB" id="A0A075URG5"/>
<organism evidence="2 3">
    <name type="scientific">Amycolatopsis japonica</name>
    <dbReference type="NCBI Taxonomy" id="208439"/>
    <lineage>
        <taxon>Bacteria</taxon>
        <taxon>Bacillati</taxon>
        <taxon>Actinomycetota</taxon>
        <taxon>Actinomycetes</taxon>
        <taxon>Pseudonocardiales</taxon>
        <taxon>Pseudonocardiaceae</taxon>
        <taxon>Amycolatopsis</taxon>
        <taxon>Amycolatopsis japonica group</taxon>
    </lineage>
</organism>
<proteinExistence type="predicted"/>
<accession>A0A075URG5</accession>
<evidence type="ECO:0000256" key="1">
    <source>
        <dbReference type="SAM" id="SignalP"/>
    </source>
</evidence>
<keyword evidence="3" id="KW-1185">Reference proteome</keyword>
<gene>
    <name evidence="2" type="ORF">AJAP_10535</name>
</gene>
<dbReference type="HOGENOM" id="CLU_1718519_0_0_11"/>
<dbReference type="Proteomes" id="UP000028492">
    <property type="component" value="Chromosome"/>
</dbReference>
<dbReference type="PROSITE" id="PS51257">
    <property type="entry name" value="PROKAR_LIPOPROTEIN"/>
    <property type="match status" value="1"/>
</dbReference>
<evidence type="ECO:0000313" key="2">
    <source>
        <dbReference type="EMBL" id="AIG75001.1"/>
    </source>
</evidence>